<dbReference type="AlphaFoldDB" id="A0A939PPD0"/>
<evidence type="ECO:0000256" key="1">
    <source>
        <dbReference type="ARBA" id="ARBA00022801"/>
    </source>
</evidence>
<dbReference type="RefSeq" id="WP_208260146.1">
    <property type="nucleotide sequence ID" value="NZ_JAGEOJ010000015.1"/>
</dbReference>
<feature type="region of interest" description="Disordered" evidence="2">
    <location>
        <begin position="35"/>
        <end position="71"/>
    </location>
</feature>
<name>A0A939PPD0_9ACTN</name>
<dbReference type="EMBL" id="JAGEOJ010000015">
    <property type="protein sequence ID" value="MBO2452266.1"/>
    <property type="molecule type" value="Genomic_DNA"/>
</dbReference>
<dbReference type="CDD" id="cd05829">
    <property type="entry name" value="Sortase_F"/>
    <property type="match status" value="1"/>
</dbReference>
<sequence length="233" mass="24452">MHERRRRRYGRCTVVAAVGLSQVVTGCALRHDTGHRPGPELALPAIAGPAAGGQDPAAPGAEAGRPTPLQASLGRYTPTAIAIPKINVNAPLTEVGRGHDGSIEAPPVDEHNLAGWYGAGASPGEPGTAVIVGHLDTRTAPAVFARLKELKAGDIVGVVRADETVAVFRITSSEEVPKEKFPERRVLAGTGGPELRLVTCAGRYDDARHAYTDNLILYGTFAAAYRLSDLLKA</sequence>
<dbReference type="InterPro" id="IPR005754">
    <property type="entry name" value="Sortase"/>
</dbReference>
<dbReference type="Gene3D" id="2.40.260.10">
    <property type="entry name" value="Sortase"/>
    <property type="match status" value="1"/>
</dbReference>
<dbReference type="Pfam" id="PF04203">
    <property type="entry name" value="Sortase"/>
    <property type="match status" value="1"/>
</dbReference>
<evidence type="ECO:0000256" key="2">
    <source>
        <dbReference type="SAM" id="MobiDB-lite"/>
    </source>
</evidence>
<dbReference type="PROSITE" id="PS51257">
    <property type="entry name" value="PROKAR_LIPOPROTEIN"/>
    <property type="match status" value="1"/>
</dbReference>
<proteinExistence type="predicted"/>
<keyword evidence="4" id="KW-1185">Reference proteome</keyword>
<reference evidence="3" key="1">
    <citation type="submission" date="2021-03" db="EMBL/GenBank/DDBJ databases">
        <authorList>
            <person name="Kanchanasin P."/>
            <person name="Saeng-In P."/>
            <person name="Phongsopitanun W."/>
            <person name="Yuki M."/>
            <person name="Kudo T."/>
            <person name="Ohkuma M."/>
            <person name="Tanasupawat S."/>
        </authorList>
    </citation>
    <scope>NUCLEOTIDE SEQUENCE</scope>
    <source>
        <strain evidence="3">GKU 128</strain>
    </source>
</reference>
<dbReference type="InterPro" id="IPR023365">
    <property type="entry name" value="Sortase_dom-sf"/>
</dbReference>
<gene>
    <name evidence="3" type="ORF">J4573_34610</name>
</gene>
<dbReference type="Proteomes" id="UP000669179">
    <property type="component" value="Unassembled WGS sequence"/>
</dbReference>
<feature type="compositionally biased region" description="Low complexity" evidence="2">
    <location>
        <begin position="39"/>
        <end position="64"/>
    </location>
</feature>
<comment type="caution">
    <text evidence="3">The sequence shown here is derived from an EMBL/GenBank/DDBJ whole genome shotgun (WGS) entry which is preliminary data.</text>
</comment>
<dbReference type="GO" id="GO:0016787">
    <property type="term" value="F:hydrolase activity"/>
    <property type="evidence" value="ECO:0007669"/>
    <property type="project" value="UniProtKB-KW"/>
</dbReference>
<keyword evidence="1" id="KW-0378">Hydrolase</keyword>
<dbReference type="InterPro" id="IPR042001">
    <property type="entry name" value="Sortase_F"/>
</dbReference>
<protein>
    <submittedName>
        <fullName evidence="3">Class F sortase</fullName>
    </submittedName>
</protein>
<evidence type="ECO:0000313" key="3">
    <source>
        <dbReference type="EMBL" id="MBO2452266.1"/>
    </source>
</evidence>
<accession>A0A939PPD0</accession>
<evidence type="ECO:0000313" key="4">
    <source>
        <dbReference type="Proteomes" id="UP000669179"/>
    </source>
</evidence>
<organism evidence="3 4">
    <name type="scientific">Actinomadura barringtoniae</name>
    <dbReference type="NCBI Taxonomy" id="1427535"/>
    <lineage>
        <taxon>Bacteria</taxon>
        <taxon>Bacillati</taxon>
        <taxon>Actinomycetota</taxon>
        <taxon>Actinomycetes</taxon>
        <taxon>Streptosporangiales</taxon>
        <taxon>Thermomonosporaceae</taxon>
        <taxon>Actinomadura</taxon>
    </lineage>
</organism>
<dbReference type="SUPFAM" id="SSF63817">
    <property type="entry name" value="Sortase"/>
    <property type="match status" value="1"/>
</dbReference>
<dbReference type="NCBIfam" id="NF033748">
    <property type="entry name" value="class_F_sortase"/>
    <property type="match status" value="1"/>
</dbReference>